<keyword evidence="3" id="KW-1185">Reference proteome</keyword>
<name>A0ABR7MHS7_9BACT</name>
<accession>A0ABR7MHS7</accession>
<keyword evidence="1" id="KW-0812">Transmembrane</keyword>
<sequence length="257" mass="29067">MPFTLAHPAIIVPLLYKGRRWLSATGLILGSMSPDFEYFLRLRPGGGFGHSTVGIFTLDLPLALVLTGLFHGLVKRPLVRSLPVFLRRRFGRFAAQHWPLRNLWSPRLLLAIIIGAGSHLVWDGVTHTRGRIAHELPFLVDTVHNRPVFVWLQYGSSLVGLLIILWFVWQLPVTRRPPRVSTRQQAIFWLITAVLFSVFVLLFVRYIQHRYPVGYGYLTATAVSSISASILAVVLTSTFVRLLRNDWPAEQPTSTPT</sequence>
<dbReference type="InterPro" id="IPR025238">
    <property type="entry name" value="DUF4184"/>
</dbReference>
<dbReference type="RefSeq" id="WP_187318911.1">
    <property type="nucleotide sequence ID" value="NZ_JACSCY010000004.1"/>
</dbReference>
<gene>
    <name evidence="2" type="ORF">H8B15_06740</name>
</gene>
<evidence type="ECO:0000313" key="3">
    <source>
        <dbReference type="Proteomes" id="UP000622017"/>
    </source>
</evidence>
<dbReference type="Proteomes" id="UP000622017">
    <property type="component" value="Unassembled WGS sequence"/>
</dbReference>
<feature type="transmembrane region" description="Helical" evidence="1">
    <location>
        <begin position="52"/>
        <end position="74"/>
    </location>
</feature>
<comment type="caution">
    <text evidence="2">The sequence shown here is derived from an EMBL/GenBank/DDBJ whole genome shotgun (WGS) entry which is preliminary data.</text>
</comment>
<dbReference type="Pfam" id="PF13803">
    <property type="entry name" value="DUF4184"/>
    <property type="match status" value="1"/>
</dbReference>
<dbReference type="EMBL" id="JACSCY010000004">
    <property type="protein sequence ID" value="MBC6610611.1"/>
    <property type="molecule type" value="Genomic_DNA"/>
</dbReference>
<proteinExistence type="predicted"/>
<feature type="transmembrane region" description="Helical" evidence="1">
    <location>
        <begin position="188"/>
        <end position="208"/>
    </location>
</feature>
<reference evidence="2 3" key="1">
    <citation type="submission" date="2020-08" db="EMBL/GenBank/DDBJ databases">
        <title>Hymenobacter sp.</title>
        <authorList>
            <person name="Kim M.K."/>
        </authorList>
    </citation>
    <scope>NUCLEOTIDE SEQUENCE [LARGE SCALE GENOMIC DNA]</scope>
    <source>
        <strain evidence="2 3">BT507</strain>
    </source>
</reference>
<feature type="transmembrane region" description="Helical" evidence="1">
    <location>
        <begin position="214"/>
        <end position="235"/>
    </location>
</feature>
<keyword evidence="1" id="KW-1133">Transmembrane helix</keyword>
<evidence type="ECO:0000313" key="2">
    <source>
        <dbReference type="EMBL" id="MBC6610611.1"/>
    </source>
</evidence>
<organism evidence="2 3">
    <name type="scientific">Hymenobacter citatus</name>
    <dbReference type="NCBI Taxonomy" id="2763506"/>
    <lineage>
        <taxon>Bacteria</taxon>
        <taxon>Pseudomonadati</taxon>
        <taxon>Bacteroidota</taxon>
        <taxon>Cytophagia</taxon>
        <taxon>Cytophagales</taxon>
        <taxon>Hymenobacteraceae</taxon>
        <taxon>Hymenobacter</taxon>
    </lineage>
</organism>
<keyword evidence="1" id="KW-0472">Membrane</keyword>
<evidence type="ECO:0000256" key="1">
    <source>
        <dbReference type="SAM" id="Phobius"/>
    </source>
</evidence>
<protein>
    <submittedName>
        <fullName evidence="2">DUF4184 family protein</fullName>
    </submittedName>
</protein>
<feature type="transmembrane region" description="Helical" evidence="1">
    <location>
        <begin position="148"/>
        <end position="168"/>
    </location>
</feature>